<proteinExistence type="predicted"/>
<evidence type="ECO:0000313" key="3">
    <source>
        <dbReference type="Proteomes" id="UP000216605"/>
    </source>
</evidence>
<keyword evidence="1" id="KW-0732">Signal</keyword>
<keyword evidence="3" id="KW-1185">Reference proteome</keyword>
<evidence type="ECO:0000313" key="2">
    <source>
        <dbReference type="EMBL" id="OYQ43972.1"/>
    </source>
</evidence>
<feature type="chain" id="PRO_5012377866" evidence="1">
    <location>
        <begin position="22"/>
        <end position="179"/>
    </location>
</feature>
<dbReference type="EMBL" id="NOXV01000162">
    <property type="protein sequence ID" value="OYQ43972.1"/>
    <property type="molecule type" value="Genomic_DNA"/>
</dbReference>
<sequence length="179" mass="20646">MKKSKFILILLATFLANSISAQTNTITQLLQKTLQQENEARQMVHKEVDSLGNEIGLLQMAIDTLEVIELTIKNDTLVYTTKNYFTNVNGYYLYKQEVALKDITAVTKDIGIFFESAPEKVFVTQSEYFDDGNYKITTGELDLFRTHFTTLRENEYLADELVKAFKKAGYTIEKGYWYD</sequence>
<gene>
    <name evidence="2" type="ORF">CHU92_02715</name>
</gene>
<reference evidence="2 3" key="1">
    <citation type="submission" date="2017-07" db="EMBL/GenBank/DDBJ databases">
        <title>Flavobacterium cyanobacteriorum sp. nov., isolated from cyanobacterial aggregates in a eutrophic lake.</title>
        <authorList>
            <person name="Cai H."/>
        </authorList>
    </citation>
    <scope>NUCLEOTIDE SEQUENCE [LARGE SCALE GENOMIC DNA]</scope>
    <source>
        <strain evidence="2 3">TH021</strain>
    </source>
</reference>
<accession>A0A255ZRG6</accession>
<dbReference type="Proteomes" id="UP000216605">
    <property type="component" value="Unassembled WGS sequence"/>
</dbReference>
<comment type="caution">
    <text evidence="2">The sequence shown here is derived from an EMBL/GenBank/DDBJ whole genome shotgun (WGS) entry which is preliminary data.</text>
</comment>
<name>A0A255ZRG6_9FLAO</name>
<organism evidence="2 3">
    <name type="scientific">Flavobacterium cyanobacteriorum</name>
    <dbReference type="NCBI Taxonomy" id="2022802"/>
    <lineage>
        <taxon>Bacteria</taxon>
        <taxon>Pseudomonadati</taxon>
        <taxon>Bacteroidota</taxon>
        <taxon>Flavobacteriia</taxon>
        <taxon>Flavobacteriales</taxon>
        <taxon>Flavobacteriaceae</taxon>
        <taxon>Flavobacterium</taxon>
    </lineage>
</organism>
<evidence type="ECO:0000256" key="1">
    <source>
        <dbReference type="SAM" id="SignalP"/>
    </source>
</evidence>
<dbReference type="AlphaFoldDB" id="A0A255ZRG6"/>
<protein>
    <submittedName>
        <fullName evidence="2">Uncharacterized protein</fullName>
    </submittedName>
</protein>
<feature type="signal peptide" evidence="1">
    <location>
        <begin position="1"/>
        <end position="21"/>
    </location>
</feature>